<dbReference type="Proteomes" id="UP000077202">
    <property type="component" value="Unassembled WGS sequence"/>
</dbReference>
<reference evidence="2" key="1">
    <citation type="submission" date="2016-03" db="EMBL/GenBank/DDBJ databases">
        <title>Mechanisms controlling the formation of the plant cell surface in tip-growing cells are functionally conserved among land plants.</title>
        <authorList>
            <person name="Honkanen S."/>
            <person name="Jones V.A."/>
            <person name="Morieri G."/>
            <person name="Champion C."/>
            <person name="Hetherington A.J."/>
            <person name="Kelly S."/>
            <person name="Saint-Marcoux D."/>
            <person name="Proust H."/>
            <person name="Prescott H."/>
            <person name="Dolan L."/>
        </authorList>
    </citation>
    <scope>NUCLEOTIDE SEQUENCE [LARGE SCALE GENOMIC DNA]</scope>
    <source>
        <tissue evidence="2">Whole gametophyte</tissue>
    </source>
</reference>
<keyword evidence="3" id="KW-1185">Reference proteome</keyword>
<dbReference type="AlphaFoldDB" id="A0A176W1A6"/>
<sequence length="291" mass="32186">MSWRIKVTFSVSLVIVSLIGVTCLERVSSEIKVPSFESVRSWYESVSATTEGGVHNDVERSLREALNFSPDDIDAIRSSTSVTTIYYCQSAFGSTGSLRTTGSWRSESQCESARRARSHGLPHHDFAVVRLTATNSEGELLELYISAEKEGRGQGGGTPGIYINLLTECELQNLQANILIIWDGFSIQVPLDVLTTELFEGHDTDYNLLNKNCWNYAKAACRSVFRLLSQQPGVNPEQKQIFLEIAGEVSIYVATKVIWEAVRGIGVIRGIAGENKYQNNAEESPVRVLTV</sequence>
<evidence type="ECO:0000313" key="2">
    <source>
        <dbReference type="EMBL" id="OAE26222.1"/>
    </source>
</evidence>
<name>A0A176W1A6_MARPO</name>
<proteinExistence type="predicted"/>
<dbReference type="EMBL" id="LVLJ01002209">
    <property type="protein sequence ID" value="OAE26222.1"/>
    <property type="molecule type" value="Genomic_DNA"/>
</dbReference>
<protein>
    <recommendedName>
        <fullName evidence="4">PPPDE domain-containing protein</fullName>
    </recommendedName>
</protein>
<evidence type="ECO:0000313" key="3">
    <source>
        <dbReference type="Proteomes" id="UP000077202"/>
    </source>
</evidence>
<feature type="signal peptide" evidence="1">
    <location>
        <begin position="1"/>
        <end position="24"/>
    </location>
</feature>
<evidence type="ECO:0008006" key="4">
    <source>
        <dbReference type="Google" id="ProtNLM"/>
    </source>
</evidence>
<evidence type="ECO:0000256" key="1">
    <source>
        <dbReference type="SAM" id="SignalP"/>
    </source>
</evidence>
<accession>A0A176W1A6</accession>
<comment type="caution">
    <text evidence="2">The sequence shown here is derived from an EMBL/GenBank/DDBJ whole genome shotgun (WGS) entry which is preliminary data.</text>
</comment>
<feature type="chain" id="PRO_5008052184" description="PPPDE domain-containing protein" evidence="1">
    <location>
        <begin position="25"/>
        <end position="291"/>
    </location>
</feature>
<gene>
    <name evidence="2" type="ORF">AXG93_3786s1010</name>
</gene>
<organism evidence="2 3">
    <name type="scientific">Marchantia polymorpha subsp. ruderalis</name>
    <dbReference type="NCBI Taxonomy" id="1480154"/>
    <lineage>
        <taxon>Eukaryota</taxon>
        <taxon>Viridiplantae</taxon>
        <taxon>Streptophyta</taxon>
        <taxon>Embryophyta</taxon>
        <taxon>Marchantiophyta</taxon>
        <taxon>Marchantiopsida</taxon>
        <taxon>Marchantiidae</taxon>
        <taxon>Marchantiales</taxon>
        <taxon>Marchantiaceae</taxon>
        <taxon>Marchantia</taxon>
    </lineage>
</organism>
<keyword evidence="1" id="KW-0732">Signal</keyword>